<feature type="transmembrane region" description="Helical" evidence="19">
    <location>
        <begin position="77"/>
        <end position="95"/>
    </location>
</feature>
<dbReference type="OrthoDB" id="9799199at2"/>
<keyword evidence="8" id="KW-1003">Cell membrane</keyword>
<keyword evidence="14" id="KW-0443">Lipid metabolism</keyword>
<comment type="pathway">
    <text evidence="3 18">Phospholipid metabolism; CDP-diacylglycerol biosynthesis; CDP-diacylglycerol from sn-glycerol 3-phosphate: step 3/3.</text>
</comment>
<keyword evidence="21" id="KW-1185">Reference proteome</keyword>
<feature type="transmembrane region" description="Helical" evidence="19">
    <location>
        <begin position="55"/>
        <end position="71"/>
    </location>
</feature>
<dbReference type="Pfam" id="PF01148">
    <property type="entry name" value="CTP_transf_1"/>
    <property type="match status" value="1"/>
</dbReference>
<evidence type="ECO:0000256" key="19">
    <source>
        <dbReference type="SAM" id="Phobius"/>
    </source>
</evidence>
<feature type="transmembrane region" description="Helical" evidence="19">
    <location>
        <begin position="107"/>
        <end position="125"/>
    </location>
</feature>
<accession>A0A377R0X4</accession>
<evidence type="ECO:0000256" key="10">
    <source>
        <dbReference type="ARBA" id="ARBA00022679"/>
    </source>
</evidence>
<dbReference type="EC" id="2.7.7.41" evidence="6 18"/>
<evidence type="ECO:0000256" key="11">
    <source>
        <dbReference type="ARBA" id="ARBA00022692"/>
    </source>
</evidence>
<dbReference type="RefSeq" id="WP_115308119.1">
    <property type="nucleotide sequence ID" value="NZ_UGJJ01000001.1"/>
</dbReference>
<dbReference type="AlphaFoldDB" id="A0A377R0X4"/>
<dbReference type="PROSITE" id="PS01315">
    <property type="entry name" value="CDS"/>
    <property type="match status" value="1"/>
</dbReference>
<evidence type="ECO:0000256" key="4">
    <source>
        <dbReference type="ARBA" id="ARBA00005189"/>
    </source>
</evidence>
<name>A0A377R0X4_9NEIS</name>
<comment type="similarity">
    <text evidence="5 18">Belongs to the CDS family.</text>
</comment>
<evidence type="ECO:0000256" key="5">
    <source>
        <dbReference type="ARBA" id="ARBA00010185"/>
    </source>
</evidence>
<evidence type="ECO:0000256" key="17">
    <source>
        <dbReference type="ARBA" id="ARBA00023264"/>
    </source>
</evidence>
<reference evidence="20 21" key="1">
    <citation type="submission" date="2018-06" db="EMBL/GenBank/DDBJ databases">
        <authorList>
            <consortium name="Pathogen Informatics"/>
            <person name="Doyle S."/>
        </authorList>
    </citation>
    <scope>NUCLEOTIDE SEQUENCE [LARGE SCALE GENOMIC DNA]</scope>
    <source>
        <strain evidence="20 21">NCTC13336</strain>
    </source>
</reference>
<evidence type="ECO:0000256" key="14">
    <source>
        <dbReference type="ARBA" id="ARBA00023098"/>
    </source>
</evidence>
<keyword evidence="9" id="KW-0444">Lipid biosynthesis</keyword>
<dbReference type="GO" id="GO:0005886">
    <property type="term" value="C:plasma membrane"/>
    <property type="evidence" value="ECO:0007669"/>
    <property type="project" value="UniProtKB-SubCell"/>
</dbReference>
<keyword evidence="11 18" id="KW-0812">Transmembrane</keyword>
<organism evidence="20 21">
    <name type="scientific">Kingella potus</name>
    <dbReference type="NCBI Taxonomy" id="265175"/>
    <lineage>
        <taxon>Bacteria</taxon>
        <taxon>Pseudomonadati</taxon>
        <taxon>Pseudomonadota</taxon>
        <taxon>Betaproteobacteria</taxon>
        <taxon>Neisseriales</taxon>
        <taxon>Neisseriaceae</taxon>
        <taxon>Kingella</taxon>
    </lineage>
</organism>
<comment type="subcellular location">
    <subcellularLocation>
        <location evidence="2">Cell membrane</location>
        <topology evidence="2">Multi-pass membrane protein</topology>
    </subcellularLocation>
</comment>
<keyword evidence="10 18" id="KW-0808">Transferase</keyword>
<keyword evidence="12 18" id="KW-0548">Nucleotidyltransferase</keyword>
<evidence type="ECO:0000256" key="7">
    <source>
        <dbReference type="ARBA" id="ARBA00019373"/>
    </source>
</evidence>
<feature type="transmembrane region" description="Helical" evidence="19">
    <location>
        <begin position="131"/>
        <end position="151"/>
    </location>
</feature>
<sequence length="255" mass="27584">MLKQRIITALILLPVMLGMLFWASDTLWAAFCALIALTALWEYARMTGISQRERTPYLAGTAVFMLFAAAGNWMLPAVGWLAVLAFWLAVMPLWLKNKWKLQGGWRAYAAGWMLVLPFWFALTVLRADIGALPLLGIMGVVWVADTAAYFSGKAFGRRKLAPSISPGKSWEGVAGGLAAVLVYLVCWFGFNATTIIAGIVLTAASVCGDLLESWLKRAAGIKDSSSLLPGHGGVFDRVDGLIAAVSVFAACYFLL</sequence>
<keyword evidence="17" id="KW-1208">Phospholipid metabolism</keyword>
<feature type="transmembrane region" description="Helical" evidence="19">
    <location>
        <begin position="27"/>
        <end position="43"/>
    </location>
</feature>
<dbReference type="PANTHER" id="PTHR46382">
    <property type="entry name" value="PHOSPHATIDATE CYTIDYLYLTRANSFERASE"/>
    <property type="match status" value="1"/>
</dbReference>
<evidence type="ECO:0000256" key="2">
    <source>
        <dbReference type="ARBA" id="ARBA00004651"/>
    </source>
</evidence>
<evidence type="ECO:0000256" key="16">
    <source>
        <dbReference type="ARBA" id="ARBA00023209"/>
    </source>
</evidence>
<feature type="transmembrane region" description="Helical" evidence="19">
    <location>
        <begin position="172"/>
        <end position="190"/>
    </location>
</feature>
<evidence type="ECO:0000256" key="1">
    <source>
        <dbReference type="ARBA" id="ARBA00001698"/>
    </source>
</evidence>
<evidence type="ECO:0000313" key="20">
    <source>
        <dbReference type="EMBL" id="STR00917.1"/>
    </source>
</evidence>
<comment type="pathway">
    <text evidence="4">Lipid metabolism.</text>
</comment>
<dbReference type="GO" id="GO:0016024">
    <property type="term" value="P:CDP-diacylglycerol biosynthetic process"/>
    <property type="evidence" value="ECO:0007669"/>
    <property type="project" value="UniProtKB-UniPathway"/>
</dbReference>
<evidence type="ECO:0000256" key="6">
    <source>
        <dbReference type="ARBA" id="ARBA00012487"/>
    </source>
</evidence>
<proteinExistence type="inferred from homology"/>
<dbReference type="UniPathway" id="UPA00557">
    <property type="reaction ID" value="UER00614"/>
</dbReference>
<evidence type="ECO:0000256" key="9">
    <source>
        <dbReference type="ARBA" id="ARBA00022516"/>
    </source>
</evidence>
<keyword evidence="16" id="KW-0594">Phospholipid biosynthesis</keyword>
<dbReference type="PANTHER" id="PTHR46382:SF1">
    <property type="entry name" value="PHOSPHATIDATE CYTIDYLYLTRANSFERASE"/>
    <property type="match status" value="1"/>
</dbReference>
<keyword evidence="15 19" id="KW-0472">Membrane</keyword>
<dbReference type="EMBL" id="UGJJ01000001">
    <property type="protein sequence ID" value="STR00917.1"/>
    <property type="molecule type" value="Genomic_DNA"/>
</dbReference>
<keyword evidence="13 19" id="KW-1133">Transmembrane helix</keyword>
<evidence type="ECO:0000256" key="15">
    <source>
        <dbReference type="ARBA" id="ARBA00023136"/>
    </source>
</evidence>
<evidence type="ECO:0000256" key="8">
    <source>
        <dbReference type="ARBA" id="ARBA00022475"/>
    </source>
</evidence>
<evidence type="ECO:0000313" key="21">
    <source>
        <dbReference type="Proteomes" id="UP000254293"/>
    </source>
</evidence>
<evidence type="ECO:0000256" key="18">
    <source>
        <dbReference type="RuleBase" id="RU003938"/>
    </source>
</evidence>
<dbReference type="Proteomes" id="UP000254293">
    <property type="component" value="Unassembled WGS sequence"/>
</dbReference>
<evidence type="ECO:0000256" key="12">
    <source>
        <dbReference type="ARBA" id="ARBA00022695"/>
    </source>
</evidence>
<comment type="catalytic activity">
    <reaction evidence="1 18">
        <text>a 1,2-diacyl-sn-glycero-3-phosphate + CTP + H(+) = a CDP-1,2-diacyl-sn-glycerol + diphosphate</text>
        <dbReference type="Rhea" id="RHEA:16229"/>
        <dbReference type="ChEBI" id="CHEBI:15378"/>
        <dbReference type="ChEBI" id="CHEBI:33019"/>
        <dbReference type="ChEBI" id="CHEBI:37563"/>
        <dbReference type="ChEBI" id="CHEBI:58332"/>
        <dbReference type="ChEBI" id="CHEBI:58608"/>
        <dbReference type="EC" id="2.7.7.41"/>
    </reaction>
</comment>
<dbReference type="InterPro" id="IPR000374">
    <property type="entry name" value="PC_trans"/>
</dbReference>
<evidence type="ECO:0000256" key="13">
    <source>
        <dbReference type="ARBA" id="ARBA00022989"/>
    </source>
</evidence>
<gene>
    <name evidence="20" type="primary">cdsA_2</name>
    <name evidence="20" type="ORF">NCTC13336_01141</name>
</gene>
<evidence type="ECO:0000256" key="3">
    <source>
        <dbReference type="ARBA" id="ARBA00005119"/>
    </source>
</evidence>
<dbReference type="GO" id="GO:0004605">
    <property type="term" value="F:phosphatidate cytidylyltransferase activity"/>
    <property type="evidence" value="ECO:0007669"/>
    <property type="project" value="UniProtKB-EC"/>
</dbReference>
<protein>
    <recommendedName>
        <fullName evidence="7 18">Phosphatidate cytidylyltransferase</fullName>
        <ecNumber evidence="6 18">2.7.7.41</ecNumber>
    </recommendedName>
</protein>